<evidence type="ECO:0000256" key="7">
    <source>
        <dbReference type="RuleBase" id="RU367032"/>
    </source>
</evidence>
<evidence type="ECO:0000313" key="11">
    <source>
        <dbReference type="Proteomes" id="UP000664521"/>
    </source>
</evidence>
<dbReference type="EMBL" id="CAJPDS010000030">
    <property type="protein sequence ID" value="CAF9922201.1"/>
    <property type="molecule type" value="Genomic_DNA"/>
</dbReference>
<dbReference type="InterPro" id="IPR036388">
    <property type="entry name" value="WH-like_DNA-bd_sf"/>
</dbReference>
<feature type="region of interest" description="Disordered" evidence="8">
    <location>
        <begin position="215"/>
        <end position="274"/>
    </location>
</feature>
<reference evidence="10" key="1">
    <citation type="submission" date="2021-03" db="EMBL/GenBank/DDBJ databases">
        <authorList>
            <person name="Tagirdzhanova G."/>
        </authorList>
    </citation>
    <scope>NUCLEOTIDE SEQUENCE</scope>
</reference>
<dbReference type="Pfam" id="PF04695">
    <property type="entry name" value="Pex14_N"/>
    <property type="match status" value="1"/>
</dbReference>
<gene>
    <name evidence="10" type="ORF">HETSPECPRED_004996</name>
</gene>
<keyword evidence="11" id="KW-1185">Reference proteome</keyword>
<keyword evidence="2" id="KW-0811">Translocation</keyword>
<evidence type="ECO:0000256" key="3">
    <source>
        <dbReference type="ARBA" id="ARBA00023140"/>
    </source>
</evidence>
<evidence type="ECO:0000256" key="4">
    <source>
        <dbReference type="ARBA" id="ARBA00029502"/>
    </source>
</evidence>
<feature type="compositionally biased region" description="Polar residues" evidence="8">
    <location>
        <begin position="1"/>
        <end position="17"/>
    </location>
</feature>
<comment type="subcellular location">
    <subcellularLocation>
        <location evidence="6 7">Peroxisome membrane</location>
    </subcellularLocation>
</comment>
<feature type="region of interest" description="Disordered" evidence="8">
    <location>
        <begin position="88"/>
        <end position="116"/>
    </location>
</feature>
<dbReference type="InterPro" id="IPR006785">
    <property type="entry name" value="Pex14_N"/>
</dbReference>
<evidence type="ECO:0000259" key="9">
    <source>
        <dbReference type="Pfam" id="PF04695"/>
    </source>
</evidence>
<evidence type="ECO:0000256" key="6">
    <source>
        <dbReference type="ARBA" id="ARBA00046271"/>
    </source>
</evidence>
<evidence type="ECO:0000256" key="2">
    <source>
        <dbReference type="ARBA" id="ARBA00023010"/>
    </source>
</evidence>
<feature type="compositionally biased region" description="Basic and acidic residues" evidence="8">
    <location>
        <begin position="41"/>
        <end position="50"/>
    </location>
</feature>
<evidence type="ECO:0000256" key="5">
    <source>
        <dbReference type="ARBA" id="ARBA00029691"/>
    </source>
</evidence>
<feature type="compositionally biased region" description="Basic and acidic residues" evidence="8">
    <location>
        <begin position="88"/>
        <end position="97"/>
    </location>
</feature>
<dbReference type="Proteomes" id="UP000664521">
    <property type="component" value="Unassembled WGS sequence"/>
</dbReference>
<evidence type="ECO:0000256" key="1">
    <source>
        <dbReference type="ARBA" id="ARBA00005443"/>
    </source>
</evidence>
<keyword evidence="7" id="KW-0653">Protein transport</keyword>
<dbReference type="GO" id="GO:0016560">
    <property type="term" value="P:protein import into peroxisome matrix, docking"/>
    <property type="evidence" value="ECO:0007669"/>
    <property type="project" value="UniProtKB-UniRule"/>
</dbReference>
<evidence type="ECO:0000256" key="8">
    <source>
        <dbReference type="SAM" id="MobiDB-lite"/>
    </source>
</evidence>
<feature type="region of interest" description="Disordered" evidence="8">
    <location>
        <begin position="1"/>
        <end position="50"/>
    </location>
</feature>
<dbReference type="GO" id="GO:0005778">
    <property type="term" value="C:peroxisomal membrane"/>
    <property type="evidence" value="ECO:0007669"/>
    <property type="project" value="UniProtKB-SubCell"/>
</dbReference>
<dbReference type="GO" id="GO:0005102">
    <property type="term" value="F:signaling receptor binding"/>
    <property type="evidence" value="ECO:0007669"/>
    <property type="project" value="TreeGrafter"/>
</dbReference>
<dbReference type="InterPro" id="IPR025655">
    <property type="entry name" value="PEX14"/>
</dbReference>
<dbReference type="GO" id="GO:1990429">
    <property type="term" value="C:peroxisomal importomer complex"/>
    <property type="evidence" value="ECO:0007669"/>
    <property type="project" value="TreeGrafter"/>
</dbReference>
<name>A0A8H3FCN4_9LECA</name>
<organism evidence="10 11">
    <name type="scientific">Heterodermia speciosa</name>
    <dbReference type="NCBI Taxonomy" id="116794"/>
    <lineage>
        <taxon>Eukaryota</taxon>
        <taxon>Fungi</taxon>
        <taxon>Dikarya</taxon>
        <taxon>Ascomycota</taxon>
        <taxon>Pezizomycotina</taxon>
        <taxon>Lecanoromycetes</taxon>
        <taxon>OSLEUM clade</taxon>
        <taxon>Lecanoromycetidae</taxon>
        <taxon>Caliciales</taxon>
        <taxon>Physciaceae</taxon>
        <taxon>Heterodermia</taxon>
    </lineage>
</organism>
<comment type="similarity">
    <text evidence="1 7">Belongs to the peroxin-14 family.</text>
</comment>
<comment type="caution">
    <text evidence="10">The sequence shown here is derived from an EMBL/GenBank/DDBJ whole genome shotgun (WGS) entry which is preliminary data.</text>
</comment>
<comment type="function">
    <text evidence="7">Component of the PEX13-PEX14 docking complex, a translocon channel that specifically mediates the import of peroxisomal cargo proteins bound to PEX5 receptor. The PEX13-PEX14 docking complex forms a large import pore which can be opened to a diameter of about 9 nm. Mechanistically, PEX5 receptor along with cargo proteins associates with the PEX14 subunit of the PEX13-PEX14 docking complex in the cytosol, leading to the insertion of the receptor into the organelle membrane with the concomitant translocation of the cargo into the peroxisome matrix.</text>
</comment>
<sequence length="374" mass="40898">MSESTKPKANTTPSWQGAENVEDEQKGGIGYQTAESQSRNKSSEDDLSKQALKFLEHDEIREASPERKIEFLENKGLASDEIRRLLNVSRERGRTEAEPTGEAGEGPSEGPGVTPQLIRETVPASSLTDSPEAENPPPIITYPEFLLHSQKPPPLITARRLLTTFYAITGVAALAYGTGKFVVQPMIESLTSARHSFAEKALKNLQSLNEKLEEVVSVSPDVPKSTSKSSADEKDDVSASEFFHRSAATQTSPQLSRSSSSSSTSSLQQPPIIENQATKLQKVGEDLRDLMENHVSDHSRDIGSQRNMKEELHDLQTFLSRLTYVGVYADKSGQKNEDSIAKLKGEIRQTKGVLLSSRNFPSSTAARGWGLASS</sequence>
<keyword evidence="7" id="KW-0813">Transport</keyword>
<proteinExistence type="inferred from homology"/>
<dbReference type="Gene3D" id="1.10.10.10">
    <property type="entry name" value="Winged helix-like DNA-binding domain superfamily/Winged helix DNA-binding domain"/>
    <property type="match status" value="1"/>
</dbReference>
<feature type="domain" description="Peroxisome membrane anchor protein Pex14p N-terminal" evidence="9">
    <location>
        <begin position="46"/>
        <end position="87"/>
    </location>
</feature>
<keyword evidence="3 7" id="KW-0576">Peroxisome</keyword>
<evidence type="ECO:0000313" key="10">
    <source>
        <dbReference type="EMBL" id="CAF9922201.1"/>
    </source>
</evidence>
<keyword evidence="7" id="KW-0472">Membrane</keyword>
<dbReference type="PANTHER" id="PTHR23058:SF5">
    <property type="entry name" value="PEROXISOMAL MEMBRANE PROTEIN PEX14"/>
    <property type="match status" value="1"/>
</dbReference>
<dbReference type="OrthoDB" id="441517at2759"/>
<feature type="compositionally biased region" description="Low complexity" evidence="8">
    <location>
        <begin position="249"/>
        <end position="271"/>
    </location>
</feature>
<dbReference type="PANTHER" id="PTHR23058">
    <property type="entry name" value="PEROXISOMAL MEMBRANE PROTEIN PEX14"/>
    <property type="match status" value="1"/>
</dbReference>
<dbReference type="AlphaFoldDB" id="A0A8H3FCN4"/>
<protein>
    <recommendedName>
        <fullName evidence="4 7">Peroxisomal membrane protein PEX14</fullName>
    </recommendedName>
    <alternativeName>
        <fullName evidence="5 7">Peroxin-14</fullName>
    </alternativeName>
</protein>
<accession>A0A8H3FCN4</accession>